<dbReference type="Gene3D" id="2.40.100.10">
    <property type="entry name" value="Cyclophilin-like"/>
    <property type="match status" value="1"/>
</dbReference>
<feature type="region of interest" description="Disordered" evidence="1">
    <location>
        <begin position="932"/>
        <end position="959"/>
    </location>
</feature>
<feature type="compositionally biased region" description="Polar residues" evidence="1">
    <location>
        <begin position="1091"/>
        <end position="1105"/>
    </location>
</feature>
<dbReference type="OrthoDB" id="193499at2759"/>
<organism evidence="3 4">
    <name type="scientific">Pomacea canaliculata</name>
    <name type="common">Golden apple snail</name>
    <dbReference type="NCBI Taxonomy" id="400727"/>
    <lineage>
        <taxon>Eukaryota</taxon>
        <taxon>Metazoa</taxon>
        <taxon>Spiralia</taxon>
        <taxon>Lophotrochozoa</taxon>
        <taxon>Mollusca</taxon>
        <taxon>Gastropoda</taxon>
        <taxon>Caenogastropoda</taxon>
        <taxon>Architaenioglossa</taxon>
        <taxon>Ampullarioidea</taxon>
        <taxon>Ampullariidae</taxon>
        <taxon>Pomacea</taxon>
    </lineage>
</organism>
<feature type="compositionally biased region" description="Low complexity" evidence="1">
    <location>
        <begin position="1363"/>
        <end position="1382"/>
    </location>
</feature>
<keyword evidence="4" id="KW-1185">Reference proteome</keyword>
<comment type="caution">
    <text evidence="3">The sequence shown here is derived from an EMBL/GenBank/DDBJ whole genome shotgun (WGS) entry which is preliminary data.</text>
</comment>
<gene>
    <name evidence="3" type="ORF">C0Q70_20473</name>
</gene>
<feature type="region of interest" description="Disordered" evidence="1">
    <location>
        <begin position="1089"/>
        <end position="1121"/>
    </location>
</feature>
<evidence type="ECO:0000313" key="3">
    <source>
        <dbReference type="EMBL" id="PVD19979.1"/>
    </source>
</evidence>
<reference evidence="3 4" key="1">
    <citation type="submission" date="2018-04" db="EMBL/GenBank/DDBJ databases">
        <title>The genome of golden apple snail Pomacea canaliculata provides insight into stress tolerance and invasive adaptation.</title>
        <authorList>
            <person name="Liu C."/>
            <person name="Liu B."/>
            <person name="Ren Y."/>
            <person name="Zhang Y."/>
            <person name="Wang H."/>
            <person name="Li S."/>
            <person name="Jiang F."/>
            <person name="Yin L."/>
            <person name="Zhang G."/>
            <person name="Qian W."/>
            <person name="Fan W."/>
        </authorList>
    </citation>
    <scope>NUCLEOTIDE SEQUENCE [LARGE SCALE GENOMIC DNA]</scope>
    <source>
        <strain evidence="3">SZHN2017</strain>
        <tissue evidence="3">Muscle</tissue>
    </source>
</reference>
<sequence>MAAGSSDVQSVFLIDVSALKDPEAKWDEAISLYILRVLSFLKSQTSVPGKQQKKYNLKWGYKFFSTQGQKNWDVSRSVRFRDFKMRYFEEFERDFKQVLSEHRTKVKPESRGACYPARYLAKTLTEAIHDFQWETPDFGSPVKTRKGMAEQNAKNRNLSFLFSLIPCDKKALRYFANKVVMDADIFIDSFMSPALKKEFCIQRGIQLFWVDIGRYHQAEGLEEPDMKSLDIVQQSLKTLGECEALQHVDLKLIPVLKDDESEPFWHLASAGTPPSSMMPHIDVVFKIKACMKRAHVRMLSSNIRDSFICEAQKHEASSYQTFLCLVEAIHQRQQSLQSAEENADTKTSHFSASLHEFLQKAVVAIGCHQPGEVDKKHSLGENCTTWFWPGLLDPWHQPGSFPHFQSFLDRHGTRLDEMENLSDVEKSTLQRLQDAYCKENKALSFPLLPQHCTSAASVTITPQSAQSAGDRTHFSGDSTSGSEGQNSLKRQNSLLARGRLMVSKAKQKLDEVDGCTPGFMSASQRQDVGDFDNIDLKTVHDLEKYIQEQYVSTVSSGVGLETTMQTLVTVTLHFMSQGVASSCPQETTVELLRQKLLKSSLDLKAHYESLTSQEDNKKKITEYKLQVLLRLELESICASLDSSRTDQTTNEILNFLRALVFITDTSEVSQFLNTTIAANYASSVPQMLVSIYDELMQPLPPSLAGFGSPTTVSSVTQEALSVSSHLSNDLNCSHLDGTQSQSSQSRRSRSLRSHPSLSELGTKRQIMIEAKPQQKTKVENISSGNTILWQRDYLLVYAGKKTGPCRSLFENARGQKHEGKKQDLSVSLKNTRSSPRRKGPKADSSPHTGSRRPLVVETPARQQHNRAVWLQQQRERQRTNQDAANVQVVEESPVKEGKGGARLSDALLGEKSIMSPTRQAQSFLHAQLIKSPSFGQVTPPRPRHVKPDPTTPSQNTRSKHLEDLSVFSSDDGDVMPESKLSRVVSALSFTSPVKDKDASLLLKTPPRKEGKKVCITPRRKRVVRAGWIAKSPEEVFQIDSSSHNLRQSCSAFTSPSKANVAELHSGLSENFMSDVSSPITRSKHFLLAGSTMPSTSRTESSLTKNSSEKQERECSKQLTSLSDGVSARLSRCEMTENGDVQEVVSGSAPGCRKTSRRERSPVVQSSILDFVSPTRRVRKDLPSIDVCSDNQTRNASQTQTPSKSPRVTFDTKSKREVHTPSPARKRLVNTTDLLDKWPRRKRRWASDSSKSSMSSSSSGNGESVDSPSSQCTSKSTPTEVILTKGSPGKDAADRGSAGSVPRTNNRLVFKIKKQGSSFVVTEDVSSPKKNKKIRNFGKESSGNSSYQRQGRVSVTSIDAAEYSASDCSPSSSDPFLPDASPLTSRSSRSIGMHSPDFKSQSTAGSERGPLQHQPSFGNSSQGFDVSVVDSSGIAPLSPVFSSPVSLHIHNRGSNVVADKVRAGVKGAEDAELRRKRKRSPSVNARTSDNSDRHDEVRKVQEIGAEDSLRKLTPLRIKGAQSSMKFSPVVSTSSLVHLMKSPILFGRQDTGATPPVDAPRSQTSGRPKSRKETSFKDSIQRASQCEKMRYVVFKADDSSETVKETFITVKFTNLSTCILKKNIFLDLSIDMDEMFTCFVRVIRVNIDSQSAHAVLSRHHGDADGQKIEKDSLDNDEYNLNQAKSMAEENIPFGRPLKYVVTDEVYFDISIGGLRPNEDPEVGRVVIGCFGEILPITCLNFVSLAKGYRRGRQLLTYKDTPVHRIVKDFVIQMGDVSGQKGKSGTSIYGEKFQDENFRLSHRGAGWVPWPTTAATPTVRSSSSCCSRPLAGRQTRGLRQGAARDGQYEGTLSFYSSSSLSLSSSSSTIIRKIRKT</sequence>
<dbReference type="InterPro" id="IPR053919">
    <property type="entry name" value="Treslin_N"/>
</dbReference>
<feature type="compositionally biased region" description="Basic and acidic residues" evidence="1">
    <location>
        <begin position="1106"/>
        <end position="1115"/>
    </location>
</feature>
<feature type="region of interest" description="Disordered" evidence="1">
    <location>
        <begin position="810"/>
        <end position="900"/>
    </location>
</feature>
<feature type="compositionally biased region" description="Basic and acidic residues" evidence="1">
    <location>
        <begin position="1209"/>
        <end position="1218"/>
    </location>
</feature>
<feature type="region of interest" description="Disordered" evidence="1">
    <location>
        <begin position="1464"/>
        <end position="1501"/>
    </location>
</feature>
<feature type="domain" description="PPIase cyclophilin-type" evidence="2">
    <location>
        <begin position="1719"/>
        <end position="1873"/>
    </location>
</feature>
<dbReference type="Pfam" id="PF00160">
    <property type="entry name" value="Pro_isomerase"/>
    <property type="match status" value="1"/>
</dbReference>
<feature type="compositionally biased region" description="Polar residues" evidence="1">
    <location>
        <begin position="1188"/>
        <end position="1205"/>
    </location>
</feature>
<evidence type="ECO:0000256" key="1">
    <source>
        <dbReference type="SAM" id="MobiDB-lite"/>
    </source>
</evidence>
<feature type="compositionally biased region" description="Polar residues" evidence="1">
    <location>
        <begin position="824"/>
        <end position="833"/>
    </location>
</feature>
<dbReference type="SUPFAM" id="SSF50891">
    <property type="entry name" value="Cyclophilin-like"/>
    <property type="match status" value="1"/>
</dbReference>
<dbReference type="GO" id="GO:0003755">
    <property type="term" value="F:peptidyl-prolyl cis-trans isomerase activity"/>
    <property type="evidence" value="ECO:0007669"/>
    <property type="project" value="InterPro"/>
</dbReference>
<dbReference type="GO" id="GO:0033314">
    <property type="term" value="P:mitotic DNA replication checkpoint signaling"/>
    <property type="evidence" value="ECO:0007669"/>
    <property type="project" value="InterPro"/>
</dbReference>
<evidence type="ECO:0000259" key="2">
    <source>
        <dbReference type="PROSITE" id="PS50072"/>
    </source>
</evidence>
<dbReference type="EMBL" id="PZQS01000013">
    <property type="protein sequence ID" value="PVD19979.1"/>
    <property type="molecule type" value="Genomic_DNA"/>
</dbReference>
<feature type="compositionally biased region" description="Polar residues" evidence="1">
    <location>
        <begin position="1338"/>
        <end position="1356"/>
    </location>
</feature>
<dbReference type="InterPro" id="IPR026153">
    <property type="entry name" value="Treslin"/>
</dbReference>
<evidence type="ECO:0000313" key="4">
    <source>
        <dbReference type="Proteomes" id="UP000245119"/>
    </source>
</evidence>
<feature type="region of interest" description="Disordered" evidence="1">
    <location>
        <begin position="733"/>
        <end position="765"/>
    </location>
</feature>
<dbReference type="GO" id="GO:0007095">
    <property type="term" value="P:mitotic G2 DNA damage checkpoint signaling"/>
    <property type="evidence" value="ECO:0007669"/>
    <property type="project" value="TreeGrafter"/>
</dbReference>
<dbReference type="PANTHER" id="PTHR21556:SF2">
    <property type="entry name" value="TRESLIN"/>
    <property type="match status" value="1"/>
</dbReference>
<dbReference type="GO" id="GO:0010212">
    <property type="term" value="P:response to ionizing radiation"/>
    <property type="evidence" value="ECO:0007669"/>
    <property type="project" value="InterPro"/>
</dbReference>
<dbReference type="PANTHER" id="PTHR21556">
    <property type="entry name" value="TRESLIN"/>
    <property type="match status" value="1"/>
</dbReference>
<feature type="region of interest" description="Disordered" evidence="1">
    <location>
        <begin position="1181"/>
        <end position="1423"/>
    </location>
</feature>
<dbReference type="GO" id="GO:0006260">
    <property type="term" value="P:DNA replication"/>
    <property type="evidence" value="ECO:0007669"/>
    <property type="project" value="InterPro"/>
</dbReference>
<dbReference type="InterPro" id="IPR053920">
    <property type="entry name" value="Treslin_STD"/>
</dbReference>
<feature type="compositionally biased region" description="Polar residues" evidence="1">
    <location>
        <begin position="1412"/>
        <end position="1423"/>
    </location>
</feature>
<feature type="region of interest" description="Disordered" evidence="1">
    <location>
        <begin position="462"/>
        <end position="488"/>
    </location>
</feature>
<feature type="compositionally biased region" description="Basic and acidic residues" evidence="1">
    <location>
        <begin position="1569"/>
        <end position="1578"/>
    </location>
</feature>
<feature type="compositionally biased region" description="Basic and acidic residues" evidence="1">
    <location>
        <begin position="813"/>
        <end position="823"/>
    </location>
</feature>
<dbReference type="GO" id="GO:0003682">
    <property type="term" value="F:chromatin binding"/>
    <property type="evidence" value="ECO:0007669"/>
    <property type="project" value="TreeGrafter"/>
</dbReference>
<feature type="compositionally biased region" description="Basic and acidic residues" evidence="1">
    <location>
        <begin position="1488"/>
        <end position="1500"/>
    </location>
</feature>
<feature type="region of interest" description="Disordered" evidence="1">
    <location>
        <begin position="1545"/>
        <end position="1578"/>
    </location>
</feature>
<dbReference type="PROSITE" id="PS50072">
    <property type="entry name" value="CSA_PPIASE_2"/>
    <property type="match status" value="1"/>
</dbReference>
<protein>
    <recommendedName>
        <fullName evidence="2">PPIase cyclophilin-type domain-containing protein</fullName>
    </recommendedName>
</protein>
<dbReference type="Proteomes" id="UP000245119">
    <property type="component" value="Linkage Group LG13"/>
</dbReference>
<accession>A0A2T7NFM8</accession>
<dbReference type="GO" id="GO:0030174">
    <property type="term" value="P:regulation of DNA-templated DNA replication initiation"/>
    <property type="evidence" value="ECO:0007669"/>
    <property type="project" value="TreeGrafter"/>
</dbReference>
<name>A0A2T7NFM8_POMCA</name>
<dbReference type="InterPro" id="IPR002130">
    <property type="entry name" value="Cyclophilin-type_PPIase_dom"/>
</dbReference>
<dbReference type="Pfam" id="PF21855">
    <property type="entry name" value="Treslin_STD"/>
    <property type="match status" value="1"/>
</dbReference>
<dbReference type="GO" id="GO:0005634">
    <property type="term" value="C:nucleus"/>
    <property type="evidence" value="ECO:0007669"/>
    <property type="project" value="InterPro"/>
</dbReference>
<proteinExistence type="predicted"/>
<feature type="compositionally biased region" description="Low complexity" evidence="1">
    <location>
        <begin position="1246"/>
        <end position="1269"/>
    </location>
</feature>
<dbReference type="STRING" id="400727.A0A2T7NFM8"/>
<dbReference type="InterPro" id="IPR029000">
    <property type="entry name" value="Cyclophilin-like_dom_sf"/>
</dbReference>
<dbReference type="Pfam" id="PF21854">
    <property type="entry name" value="Treslin_N"/>
    <property type="match status" value="1"/>
</dbReference>